<organism evidence="1 2">
    <name type="scientific">Nocardia bovistercoris</name>
    <dbReference type="NCBI Taxonomy" id="2785916"/>
    <lineage>
        <taxon>Bacteria</taxon>
        <taxon>Bacillati</taxon>
        <taxon>Actinomycetota</taxon>
        <taxon>Actinomycetes</taxon>
        <taxon>Mycobacteriales</taxon>
        <taxon>Nocardiaceae</taxon>
        <taxon>Nocardia</taxon>
    </lineage>
</organism>
<sequence length="120" mass="13538">MASSSHLRARRFRPRAQLSPLAQARTTVRRSLRVTLLLSGIPRANVRFCRARAEKAVHCARLSVTHMIDDRLDVHRALYPQVAHLFLFGVQTEPVPDRVWHTATRPEVETAVAATLLAQP</sequence>
<protein>
    <submittedName>
        <fullName evidence="1">Uncharacterized protein</fullName>
    </submittedName>
</protein>
<evidence type="ECO:0000313" key="1">
    <source>
        <dbReference type="EMBL" id="MBH0781629.1"/>
    </source>
</evidence>
<proteinExistence type="predicted"/>
<dbReference type="EMBL" id="JADMLG010000027">
    <property type="protein sequence ID" value="MBH0781629.1"/>
    <property type="molecule type" value="Genomic_DNA"/>
</dbReference>
<comment type="caution">
    <text evidence="1">The sequence shown here is derived from an EMBL/GenBank/DDBJ whole genome shotgun (WGS) entry which is preliminary data.</text>
</comment>
<name>A0A931IHE6_9NOCA</name>
<evidence type="ECO:0000313" key="2">
    <source>
        <dbReference type="Proteomes" id="UP000655751"/>
    </source>
</evidence>
<reference evidence="1" key="1">
    <citation type="submission" date="2020-11" db="EMBL/GenBank/DDBJ databases">
        <title>Nocardia NEAU-351.nov., a novel actinomycete isolated from the cow dung.</title>
        <authorList>
            <person name="Zhang X."/>
        </authorList>
    </citation>
    <scope>NUCLEOTIDE SEQUENCE</scope>
    <source>
        <strain evidence="1">NEAU-351</strain>
    </source>
</reference>
<accession>A0A931IHE6</accession>
<dbReference type="AlphaFoldDB" id="A0A931IHE6"/>
<dbReference type="RefSeq" id="WP_196153914.1">
    <property type="nucleotide sequence ID" value="NZ_JADMLG010000027.1"/>
</dbReference>
<gene>
    <name evidence="1" type="ORF">IT779_35690</name>
</gene>
<keyword evidence="2" id="KW-1185">Reference proteome</keyword>
<dbReference type="Proteomes" id="UP000655751">
    <property type="component" value="Unassembled WGS sequence"/>
</dbReference>